<gene>
    <name evidence="1" type="ORF">EHQ76_12765</name>
</gene>
<sequence length="236" mass="25179">MIQKITTALFLTLTLAYCGGNNEDHSKNDLALLLALQPQGLGVSGVYASLNARSSNGGGQAFYSNGSVSPYSLISQSQDCAQGGKMTLTGDITMNATATSATAQFNNAKTVFESCKQTVPLVDGSENSTAIAVIEGEIQRNGQASIVIDPTSTSALTKAIGNATERIQSSTYKVNGYLYPKFDITFTRNNSKLTLENMNDLDKAYIGMEETVQVSGTMGTETINSSYSYKSRIKLR</sequence>
<dbReference type="Proteomes" id="UP000298429">
    <property type="component" value="Unassembled WGS sequence"/>
</dbReference>
<accession>A0A5F2B3J0</accession>
<protein>
    <recommendedName>
        <fullName evidence="3">Lipoprotein</fullName>
    </recommendedName>
</protein>
<proteinExistence type="predicted"/>
<comment type="caution">
    <text evidence="1">The sequence shown here is derived from an EMBL/GenBank/DDBJ whole genome shotgun (WGS) entry which is preliminary data.</text>
</comment>
<dbReference type="AlphaFoldDB" id="A0A5F2B3J0"/>
<dbReference type="OrthoDB" id="345970at2"/>
<name>A0A5F2B3J0_9LEPT</name>
<dbReference type="NCBIfam" id="NF047530">
    <property type="entry name" value="SrpBC"/>
    <property type="match status" value="1"/>
</dbReference>
<evidence type="ECO:0000313" key="1">
    <source>
        <dbReference type="EMBL" id="TGM00151.1"/>
    </source>
</evidence>
<evidence type="ECO:0000313" key="2">
    <source>
        <dbReference type="Proteomes" id="UP000298429"/>
    </source>
</evidence>
<organism evidence="1 2">
    <name type="scientific">Leptospira barantonii</name>
    <dbReference type="NCBI Taxonomy" id="2023184"/>
    <lineage>
        <taxon>Bacteria</taxon>
        <taxon>Pseudomonadati</taxon>
        <taxon>Spirochaetota</taxon>
        <taxon>Spirochaetia</taxon>
        <taxon>Leptospirales</taxon>
        <taxon>Leptospiraceae</taxon>
        <taxon>Leptospira</taxon>
    </lineage>
</organism>
<dbReference type="EMBL" id="RQGN01000062">
    <property type="protein sequence ID" value="TGM00151.1"/>
    <property type="molecule type" value="Genomic_DNA"/>
</dbReference>
<reference evidence="1 2" key="1">
    <citation type="journal article" date="2019" name="PLoS Negl. Trop. Dis.">
        <title>Revisiting the worldwide diversity of Leptospira species in the environment.</title>
        <authorList>
            <person name="Vincent A.T."/>
            <person name="Schiettekatte O."/>
            <person name="Bourhy P."/>
            <person name="Veyrier F.J."/>
            <person name="Picardeau M."/>
        </authorList>
    </citation>
    <scope>NUCLEOTIDE SEQUENCE [LARGE SCALE GENOMIC DNA]</scope>
    <source>
        <strain evidence="1 2">201702444</strain>
    </source>
</reference>
<dbReference type="RefSeq" id="WP_135671273.1">
    <property type="nucleotide sequence ID" value="NZ_RQGN01000062.1"/>
</dbReference>
<evidence type="ECO:0008006" key="3">
    <source>
        <dbReference type="Google" id="ProtNLM"/>
    </source>
</evidence>